<dbReference type="InterPro" id="IPR037523">
    <property type="entry name" value="VOC_core"/>
</dbReference>
<dbReference type="Gene3D" id="3.10.180.10">
    <property type="entry name" value="2,3-Dihydroxybiphenyl 1,2-Dioxygenase, domain 1"/>
    <property type="match status" value="1"/>
</dbReference>
<dbReference type="AlphaFoldDB" id="A0A2R5GGA4"/>
<dbReference type="InParanoid" id="A0A2R5GGA4"/>
<dbReference type="PROSITE" id="PS50222">
    <property type="entry name" value="EF_HAND_2"/>
    <property type="match status" value="2"/>
</dbReference>
<dbReference type="InterPro" id="IPR004360">
    <property type="entry name" value="Glyas_Fos-R_dOase_dom"/>
</dbReference>
<dbReference type="Pfam" id="PF00903">
    <property type="entry name" value="Glyoxalase"/>
    <property type="match status" value="1"/>
</dbReference>
<dbReference type="SUPFAM" id="SSF47473">
    <property type="entry name" value="EF-hand"/>
    <property type="match status" value="1"/>
</dbReference>
<dbReference type="GO" id="GO:0005509">
    <property type="term" value="F:calcium ion binding"/>
    <property type="evidence" value="ECO:0007669"/>
    <property type="project" value="InterPro"/>
</dbReference>
<dbReference type="PANTHER" id="PTHR46142:SF3">
    <property type="entry name" value="F18B13.24 PROTEIN"/>
    <property type="match status" value="1"/>
</dbReference>
<feature type="coiled-coil region" evidence="2">
    <location>
        <begin position="32"/>
        <end position="73"/>
    </location>
</feature>
<reference evidence="5 6" key="1">
    <citation type="submission" date="2017-12" db="EMBL/GenBank/DDBJ databases">
        <title>Sequencing, de novo assembly and annotation of complete genome of a new Thraustochytrid species, strain FCC1311.</title>
        <authorList>
            <person name="Sedici K."/>
            <person name="Godart F."/>
            <person name="Aiese Cigliano R."/>
            <person name="Sanseverino W."/>
            <person name="Barakat M."/>
            <person name="Ortet P."/>
            <person name="Marechal E."/>
            <person name="Cagnac O."/>
            <person name="Amato A."/>
        </authorList>
    </citation>
    <scope>NUCLEOTIDE SEQUENCE [LARGE SCALE GENOMIC DNA]</scope>
</reference>
<keyword evidence="2" id="KW-0175">Coiled coil</keyword>
<sequence length="428" mass="46404">MSGATSSKESSGDGHHVVTVATGTTASAEAPTKSAQELVVELRRANDELKRENELLQANVERLGDELAAYQQKHDLETKGLNEFLRKVNHYSRVVANADISKQFYVDVLGCTVLNRPNFPVPGYWLWMGNIQLHLIEGKHVDLRMDGVAVGNVNHISFEAHDIGRVQTRLEELEIPYEKKLIPEAGYLLVQLFFADPDGYYIEVCTCDQMNDFIFASDPASVRDGQAANALAGYTEGVEPVGPTLALMAGLSLASLGDSDPFCSTEALFQSMLAKLQKVFVTVAPGAEEIAPENVLELLHKLGHPNVNADQLTSLLMSADLDASKSLSFVELLKLFVELIKGTRDNIKQALGSAFQAADADGSGALSRSEVLQLVWCLGIPLSEDAADQVFAKVDRNADGKIVIAELSDMVLEFSAQLAEGLRQTTAS</sequence>
<evidence type="ECO:0000256" key="1">
    <source>
        <dbReference type="ARBA" id="ARBA00022837"/>
    </source>
</evidence>
<dbReference type="InterPro" id="IPR011992">
    <property type="entry name" value="EF-hand-dom_pair"/>
</dbReference>
<feature type="domain" description="VOC" evidence="4">
    <location>
        <begin position="87"/>
        <end position="207"/>
    </location>
</feature>
<dbReference type="Gene3D" id="1.10.238.10">
    <property type="entry name" value="EF-hand"/>
    <property type="match status" value="1"/>
</dbReference>
<dbReference type="PROSITE" id="PS00018">
    <property type="entry name" value="EF_HAND_1"/>
    <property type="match status" value="2"/>
</dbReference>
<feature type="domain" description="EF-hand" evidence="3">
    <location>
        <begin position="346"/>
        <end position="381"/>
    </location>
</feature>
<feature type="domain" description="EF-hand" evidence="3">
    <location>
        <begin position="382"/>
        <end position="417"/>
    </location>
</feature>
<evidence type="ECO:0000313" key="6">
    <source>
        <dbReference type="Proteomes" id="UP000241890"/>
    </source>
</evidence>
<evidence type="ECO:0000313" key="5">
    <source>
        <dbReference type="EMBL" id="GBG26874.1"/>
    </source>
</evidence>
<evidence type="ECO:0000259" key="4">
    <source>
        <dbReference type="PROSITE" id="PS51819"/>
    </source>
</evidence>
<dbReference type="PANTHER" id="PTHR46142">
    <property type="match status" value="1"/>
</dbReference>
<dbReference type="EMBL" id="BEYU01000025">
    <property type="protein sequence ID" value="GBG26874.1"/>
    <property type="molecule type" value="Genomic_DNA"/>
</dbReference>
<keyword evidence="1" id="KW-0106">Calcium</keyword>
<dbReference type="SMART" id="SM00054">
    <property type="entry name" value="EFh"/>
    <property type="match status" value="3"/>
</dbReference>
<organism evidence="5 6">
    <name type="scientific">Hondaea fermentalgiana</name>
    <dbReference type="NCBI Taxonomy" id="2315210"/>
    <lineage>
        <taxon>Eukaryota</taxon>
        <taxon>Sar</taxon>
        <taxon>Stramenopiles</taxon>
        <taxon>Bigyra</taxon>
        <taxon>Labyrinthulomycetes</taxon>
        <taxon>Thraustochytrida</taxon>
        <taxon>Thraustochytriidae</taxon>
        <taxon>Hondaea</taxon>
    </lineage>
</organism>
<proteinExistence type="predicted"/>
<keyword evidence="6" id="KW-1185">Reference proteome</keyword>
<dbReference type="CDD" id="cd00051">
    <property type="entry name" value="EFh"/>
    <property type="match status" value="1"/>
</dbReference>
<evidence type="ECO:0000259" key="3">
    <source>
        <dbReference type="PROSITE" id="PS50222"/>
    </source>
</evidence>
<name>A0A2R5GGA4_9STRA</name>
<protein>
    <submittedName>
        <fullName evidence="5">Calmodulin</fullName>
    </submittedName>
</protein>
<accession>A0A2R5GGA4</accession>
<dbReference type="InterPro" id="IPR029068">
    <property type="entry name" value="Glyas_Bleomycin-R_OHBP_Dase"/>
</dbReference>
<gene>
    <name evidence="5" type="ORF">FCC1311_030962</name>
</gene>
<comment type="caution">
    <text evidence="5">The sequence shown here is derived from an EMBL/GenBank/DDBJ whole genome shotgun (WGS) entry which is preliminary data.</text>
</comment>
<dbReference type="PROSITE" id="PS51819">
    <property type="entry name" value="VOC"/>
    <property type="match status" value="1"/>
</dbReference>
<dbReference type="Proteomes" id="UP000241890">
    <property type="component" value="Unassembled WGS sequence"/>
</dbReference>
<dbReference type="OrthoDB" id="16820at2759"/>
<dbReference type="Pfam" id="PF13499">
    <property type="entry name" value="EF-hand_7"/>
    <property type="match status" value="1"/>
</dbReference>
<dbReference type="SUPFAM" id="SSF54593">
    <property type="entry name" value="Glyoxalase/Bleomycin resistance protein/Dihydroxybiphenyl dioxygenase"/>
    <property type="match status" value="1"/>
</dbReference>
<dbReference type="InterPro" id="IPR002048">
    <property type="entry name" value="EF_hand_dom"/>
</dbReference>
<dbReference type="InterPro" id="IPR018247">
    <property type="entry name" value="EF_Hand_1_Ca_BS"/>
</dbReference>
<evidence type="ECO:0000256" key="2">
    <source>
        <dbReference type="SAM" id="Coils"/>
    </source>
</evidence>